<keyword evidence="1" id="KW-0472">Membrane</keyword>
<feature type="transmembrane region" description="Helical" evidence="1">
    <location>
        <begin position="111"/>
        <end position="135"/>
    </location>
</feature>
<keyword evidence="3" id="KW-0808">Transferase</keyword>
<sequence>MPALLGPGLVRLGLAMMVLVEHLSRFEIGSLAVMVFFTLSGYWVMRMFDESYRHMPRPLTTFYVSRFLRVWLLYVTVFLAAMAVLWGLGRYDPATWAALPILGVATHDRDIIGIAWSLDIELQFYALLPLLWAVAARLRDGAGWGLLALATLLLSAFSWVLLYRTGITLVTVYLPLFVAGAAIHLLRLRASSRLALLSVGAFVLAAVVVYLTPEARQLLIYGTDNPNHNKLFALLWAITLLPFVAWNVHQPSGPVDRHMGNLSYAIYLVHFPMIIAGRELVGRDLSDPEKLVVLVGAPVLALALYLLVDRRYERLRRRVVRALKTLPPPRRAAIIPIESAPMRESDSVQ</sequence>
<evidence type="ECO:0000256" key="1">
    <source>
        <dbReference type="SAM" id="Phobius"/>
    </source>
</evidence>
<dbReference type="Proteomes" id="UP000474957">
    <property type="component" value="Unassembled WGS sequence"/>
</dbReference>
<feature type="domain" description="Acyltransferase 3" evidence="2">
    <location>
        <begin position="23"/>
        <end position="295"/>
    </location>
</feature>
<dbReference type="InterPro" id="IPR002656">
    <property type="entry name" value="Acyl_transf_3_dom"/>
</dbReference>
<proteinExistence type="predicted"/>
<name>A0A6L5Z572_9RHOB</name>
<keyword evidence="1" id="KW-1133">Transmembrane helix</keyword>
<dbReference type="GO" id="GO:0016020">
    <property type="term" value="C:membrane"/>
    <property type="evidence" value="ECO:0007669"/>
    <property type="project" value="TreeGrafter"/>
</dbReference>
<dbReference type="Pfam" id="PF01757">
    <property type="entry name" value="Acyl_transf_3"/>
    <property type="match status" value="1"/>
</dbReference>
<gene>
    <name evidence="3" type="ORF">GE300_19180</name>
</gene>
<feature type="transmembrane region" description="Helical" evidence="1">
    <location>
        <begin position="26"/>
        <end position="45"/>
    </location>
</feature>
<feature type="transmembrane region" description="Helical" evidence="1">
    <location>
        <begin position="142"/>
        <end position="161"/>
    </location>
</feature>
<dbReference type="PANTHER" id="PTHR23028:SF53">
    <property type="entry name" value="ACYL_TRANSF_3 DOMAIN-CONTAINING PROTEIN"/>
    <property type="match status" value="1"/>
</dbReference>
<dbReference type="AlphaFoldDB" id="A0A6L5Z572"/>
<evidence type="ECO:0000313" key="3">
    <source>
        <dbReference type="EMBL" id="MSU91706.1"/>
    </source>
</evidence>
<reference evidence="3 4" key="1">
    <citation type="submission" date="2019-10" db="EMBL/GenBank/DDBJ databases">
        <title>Cognatihalovulum marinum gen. nov. sp. nov., a new member of the family Rhodobacteraceae isolated from deep seawater of the Northwest Indian Ocean.</title>
        <authorList>
            <person name="Ruan C."/>
            <person name="Wang J."/>
            <person name="Zheng X."/>
            <person name="Song L."/>
            <person name="Zhu Y."/>
            <person name="Huang Y."/>
            <person name="Lu Z."/>
            <person name="Du W."/>
            <person name="Huang L."/>
            <person name="Dai X."/>
        </authorList>
    </citation>
    <scope>NUCLEOTIDE SEQUENCE [LARGE SCALE GENOMIC DNA]</scope>
    <source>
        <strain evidence="3 4">2CG4</strain>
    </source>
</reference>
<feature type="transmembrane region" description="Helical" evidence="1">
    <location>
        <begin position="290"/>
        <end position="308"/>
    </location>
</feature>
<dbReference type="EMBL" id="WIND01000024">
    <property type="protein sequence ID" value="MSU91706.1"/>
    <property type="molecule type" value="Genomic_DNA"/>
</dbReference>
<evidence type="ECO:0000259" key="2">
    <source>
        <dbReference type="Pfam" id="PF01757"/>
    </source>
</evidence>
<keyword evidence="3" id="KW-0012">Acyltransferase</keyword>
<protein>
    <submittedName>
        <fullName evidence="3">Acyltransferase family protein</fullName>
    </submittedName>
</protein>
<organism evidence="3 4">
    <name type="scientific">Halovulum marinum</name>
    <dbReference type="NCBI Taxonomy" id="2662447"/>
    <lineage>
        <taxon>Bacteria</taxon>
        <taxon>Pseudomonadati</taxon>
        <taxon>Pseudomonadota</taxon>
        <taxon>Alphaproteobacteria</taxon>
        <taxon>Rhodobacterales</taxon>
        <taxon>Paracoccaceae</taxon>
        <taxon>Halovulum</taxon>
    </lineage>
</organism>
<keyword evidence="1" id="KW-0812">Transmembrane</keyword>
<dbReference type="InterPro" id="IPR050879">
    <property type="entry name" value="Acyltransferase_3"/>
</dbReference>
<feature type="transmembrane region" description="Helical" evidence="1">
    <location>
        <begin position="167"/>
        <end position="186"/>
    </location>
</feature>
<dbReference type="GO" id="GO:0000271">
    <property type="term" value="P:polysaccharide biosynthetic process"/>
    <property type="evidence" value="ECO:0007669"/>
    <property type="project" value="TreeGrafter"/>
</dbReference>
<dbReference type="PANTHER" id="PTHR23028">
    <property type="entry name" value="ACETYLTRANSFERASE"/>
    <property type="match status" value="1"/>
</dbReference>
<dbReference type="GO" id="GO:0016747">
    <property type="term" value="F:acyltransferase activity, transferring groups other than amino-acyl groups"/>
    <property type="evidence" value="ECO:0007669"/>
    <property type="project" value="InterPro"/>
</dbReference>
<dbReference type="RefSeq" id="WP_154449139.1">
    <property type="nucleotide sequence ID" value="NZ_WIND01000024.1"/>
</dbReference>
<accession>A0A6L5Z572</accession>
<evidence type="ECO:0000313" key="4">
    <source>
        <dbReference type="Proteomes" id="UP000474957"/>
    </source>
</evidence>
<feature type="transmembrane region" description="Helical" evidence="1">
    <location>
        <begin position="66"/>
        <end position="91"/>
    </location>
</feature>
<keyword evidence="4" id="KW-1185">Reference proteome</keyword>
<feature type="transmembrane region" description="Helical" evidence="1">
    <location>
        <begin position="231"/>
        <end position="249"/>
    </location>
</feature>
<feature type="transmembrane region" description="Helical" evidence="1">
    <location>
        <begin position="261"/>
        <end position="278"/>
    </location>
</feature>
<comment type="caution">
    <text evidence="3">The sequence shown here is derived from an EMBL/GenBank/DDBJ whole genome shotgun (WGS) entry which is preliminary data.</text>
</comment>
<feature type="transmembrane region" description="Helical" evidence="1">
    <location>
        <begin position="193"/>
        <end position="211"/>
    </location>
</feature>